<organism evidence="2 3">
    <name type="scientific">Metarhizium robertsii</name>
    <dbReference type="NCBI Taxonomy" id="568076"/>
    <lineage>
        <taxon>Eukaryota</taxon>
        <taxon>Fungi</taxon>
        <taxon>Dikarya</taxon>
        <taxon>Ascomycota</taxon>
        <taxon>Pezizomycotina</taxon>
        <taxon>Sordariomycetes</taxon>
        <taxon>Hypocreomycetidae</taxon>
        <taxon>Hypocreales</taxon>
        <taxon>Clavicipitaceae</taxon>
        <taxon>Metarhizium</taxon>
    </lineage>
</organism>
<dbReference type="AlphaFoldDB" id="A0A014PGR2"/>
<evidence type="ECO:0000256" key="1">
    <source>
        <dbReference type="SAM" id="MobiDB-lite"/>
    </source>
</evidence>
<feature type="compositionally biased region" description="Acidic residues" evidence="1">
    <location>
        <begin position="162"/>
        <end position="171"/>
    </location>
</feature>
<accession>A0A014PGR2</accession>
<comment type="caution">
    <text evidence="2">The sequence shown here is derived from an EMBL/GenBank/DDBJ whole genome shotgun (WGS) entry which is preliminary data.</text>
</comment>
<dbReference type="Proteomes" id="UP000030151">
    <property type="component" value="Unassembled WGS sequence"/>
</dbReference>
<sequence length="171" mass="19325">MFMINLSLYLLPELKTGDGKGKEATTISQERSQDGMVALTLEDMTESLNKLGIHDSYLHSVVEANPPGTVVRVIQNCGMSKKPDRPEISTKLEEQEVAIAASMRSLEVKESEINLRVSKKLQEERELKKRLQFLTGRVADMQQKLDQSCWDATEPERGIRDAEEDLFSLED</sequence>
<dbReference type="OrthoDB" id="10428095at2759"/>
<protein>
    <submittedName>
        <fullName evidence="2">Uncharacterized protein</fullName>
    </submittedName>
</protein>
<gene>
    <name evidence="2" type="ORF">X797_012156</name>
</gene>
<evidence type="ECO:0000313" key="2">
    <source>
        <dbReference type="EMBL" id="EXU94759.1"/>
    </source>
</evidence>
<dbReference type="HOGENOM" id="CLU_133391_0_0_1"/>
<feature type="region of interest" description="Disordered" evidence="1">
    <location>
        <begin position="148"/>
        <end position="171"/>
    </location>
</feature>
<name>A0A014PGR2_9HYPO</name>
<evidence type="ECO:0000313" key="3">
    <source>
        <dbReference type="Proteomes" id="UP000030151"/>
    </source>
</evidence>
<proteinExistence type="predicted"/>
<reference evidence="2 3" key="1">
    <citation type="submission" date="2014-02" db="EMBL/GenBank/DDBJ databases">
        <title>The genome sequence of the entomopathogenic fungus Metarhizium robertsii ARSEF 2575.</title>
        <authorList>
            <person name="Giuliano Garisto Donzelli B."/>
            <person name="Roe B.A."/>
            <person name="Macmil S.L."/>
            <person name="Krasnoff S.B."/>
            <person name="Gibson D.M."/>
        </authorList>
    </citation>
    <scope>NUCLEOTIDE SEQUENCE [LARGE SCALE GENOMIC DNA]</scope>
    <source>
        <strain evidence="2 3">ARSEF 2575</strain>
    </source>
</reference>
<dbReference type="EMBL" id="JELW01000158">
    <property type="protein sequence ID" value="EXU94759.1"/>
    <property type="molecule type" value="Genomic_DNA"/>
</dbReference>